<dbReference type="PANTHER" id="PTHR47990">
    <property type="entry name" value="2-OXOGLUTARATE (2OG) AND FE(II)-DEPENDENT OXYGENASE SUPERFAMILY PROTEIN-RELATED"/>
    <property type="match status" value="1"/>
</dbReference>
<dbReference type="InParanoid" id="A0A7N2M0G8"/>
<dbReference type="Proteomes" id="UP000594261">
    <property type="component" value="Chromosome 6"/>
</dbReference>
<dbReference type="AlphaFoldDB" id="A0A7N2M0G8"/>
<accession>A0A7N2M0G8</accession>
<dbReference type="Gene3D" id="2.60.120.330">
    <property type="entry name" value="B-lactam Antibiotic, Isopenicillin N Synthase, Chain"/>
    <property type="match status" value="1"/>
</dbReference>
<keyword evidence="2" id="KW-1185">Reference proteome</keyword>
<dbReference type="EnsemblPlants" id="QL06p040316:mrna">
    <property type="protein sequence ID" value="QL06p040316:mrna"/>
    <property type="gene ID" value="QL06p040316"/>
</dbReference>
<dbReference type="InterPro" id="IPR050231">
    <property type="entry name" value="Iron_ascorbate_oxido_reductase"/>
</dbReference>
<dbReference type="Gramene" id="QL06p040316:mrna">
    <property type="protein sequence ID" value="QL06p040316:mrna"/>
    <property type="gene ID" value="QL06p040316"/>
</dbReference>
<dbReference type="SUPFAM" id="SSF51197">
    <property type="entry name" value="Clavaminate synthase-like"/>
    <property type="match status" value="1"/>
</dbReference>
<protein>
    <submittedName>
        <fullName evidence="1">Uncharacterized protein</fullName>
    </submittedName>
</protein>
<reference evidence="1" key="2">
    <citation type="submission" date="2021-01" db="UniProtKB">
        <authorList>
            <consortium name="EnsemblPlants"/>
        </authorList>
    </citation>
    <scope>IDENTIFICATION</scope>
</reference>
<sequence>MRGISLAWTGSAEEFEGGRAGDAFWAMRIIGYPGVPTANGPGPTNDIGCGAHTDYGKFLILQMIKDLKILFINLIPLKILHRNQSGEWISAPPISGTFVCNIGDMLKSADLLQWLVLLNLAPRYQQVSSPRYRVCVAYFYETNFDTAVEPLETCIPQVELRSSKELYMGSIWSASS</sequence>
<evidence type="ECO:0000313" key="1">
    <source>
        <dbReference type="EnsemblPlants" id="QL06p040316:mrna"/>
    </source>
</evidence>
<proteinExistence type="predicted"/>
<dbReference type="EMBL" id="LRBV02000006">
    <property type="status" value="NOT_ANNOTATED_CDS"/>
    <property type="molecule type" value="Genomic_DNA"/>
</dbReference>
<organism evidence="1 2">
    <name type="scientific">Quercus lobata</name>
    <name type="common">Valley oak</name>
    <dbReference type="NCBI Taxonomy" id="97700"/>
    <lineage>
        <taxon>Eukaryota</taxon>
        <taxon>Viridiplantae</taxon>
        <taxon>Streptophyta</taxon>
        <taxon>Embryophyta</taxon>
        <taxon>Tracheophyta</taxon>
        <taxon>Spermatophyta</taxon>
        <taxon>Magnoliopsida</taxon>
        <taxon>eudicotyledons</taxon>
        <taxon>Gunneridae</taxon>
        <taxon>Pentapetalae</taxon>
        <taxon>rosids</taxon>
        <taxon>fabids</taxon>
        <taxon>Fagales</taxon>
        <taxon>Fagaceae</taxon>
        <taxon>Quercus</taxon>
    </lineage>
</organism>
<reference evidence="1 2" key="1">
    <citation type="journal article" date="2016" name="G3 (Bethesda)">
        <title>First Draft Assembly and Annotation of the Genome of a California Endemic Oak Quercus lobata Nee (Fagaceae).</title>
        <authorList>
            <person name="Sork V.L."/>
            <person name="Fitz-Gibbon S.T."/>
            <person name="Puiu D."/>
            <person name="Crepeau M."/>
            <person name="Gugger P.F."/>
            <person name="Sherman R."/>
            <person name="Stevens K."/>
            <person name="Langley C.H."/>
            <person name="Pellegrini M."/>
            <person name="Salzberg S.L."/>
        </authorList>
    </citation>
    <scope>NUCLEOTIDE SEQUENCE [LARGE SCALE GENOMIC DNA]</scope>
    <source>
        <strain evidence="1 2">cv. SW786</strain>
    </source>
</reference>
<dbReference type="InterPro" id="IPR027443">
    <property type="entry name" value="IPNS-like_sf"/>
</dbReference>
<evidence type="ECO:0000313" key="2">
    <source>
        <dbReference type="Proteomes" id="UP000594261"/>
    </source>
</evidence>
<name>A0A7N2M0G8_QUELO</name>